<dbReference type="GO" id="GO:0005524">
    <property type="term" value="F:ATP binding"/>
    <property type="evidence" value="ECO:0007669"/>
    <property type="project" value="UniProtKB-KW"/>
</dbReference>
<dbReference type="InterPro" id="IPR047348">
    <property type="entry name" value="XRCC3-like_C"/>
</dbReference>
<evidence type="ECO:0000256" key="5">
    <source>
        <dbReference type="ARBA" id="ARBA00023204"/>
    </source>
</evidence>
<evidence type="ECO:0000313" key="10">
    <source>
        <dbReference type="Proteomes" id="UP000189580"/>
    </source>
</evidence>
<comment type="subcellular location">
    <subcellularLocation>
        <location evidence="1">Nucleus</location>
    </subcellularLocation>
</comment>
<evidence type="ECO:0000256" key="2">
    <source>
        <dbReference type="ARBA" id="ARBA00022741"/>
    </source>
</evidence>
<evidence type="ECO:0000313" key="9">
    <source>
        <dbReference type="EMBL" id="ANB14419.1"/>
    </source>
</evidence>
<keyword evidence="4" id="KW-0067">ATP-binding</keyword>
<dbReference type="Gene3D" id="3.40.50.300">
    <property type="entry name" value="P-loop containing nucleotide triphosphate hydrolases"/>
    <property type="match status" value="1"/>
</dbReference>
<dbReference type="AlphaFoldDB" id="A0A167ET09"/>
<dbReference type="RefSeq" id="XP_018736896.1">
    <property type="nucleotide sequence ID" value="XM_018878932.1"/>
</dbReference>
<dbReference type="PROSITE" id="PS50162">
    <property type="entry name" value="RECA_2"/>
    <property type="match status" value="1"/>
</dbReference>
<dbReference type="PANTHER" id="PTHR46487:SF1">
    <property type="entry name" value="DNA REPAIR PROTEIN XRCC3"/>
    <property type="match status" value="1"/>
</dbReference>
<dbReference type="KEGG" id="slb:AWJ20_2007"/>
<dbReference type="SMART" id="SM00382">
    <property type="entry name" value="AAA"/>
    <property type="match status" value="1"/>
</dbReference>
<proteinExistence type="predicted"/>
<dbReference type="EMBL" id="CP014503">
    <property type="protein sequence ID" value="ANB14419.1"/>
    <property type="molecule type" value="Genomic_DNA"/>
</dbReference>
<dbReference type="GO" id="GO:0071140">
    <property type="term" value="P:resolution of mitotic recombination intermediates"/>
    <property type="evidence" value="ECO:0007669"/>
    <property type="project" value="TreeGrafter"/>
</dbReference>
<evidence type="ECO:0000256" key="7">
    <source>
        <dbReference type="SAM" id="MobiDB-lite"/>
    </source>
</evidence>
<dbReference type="SUPFAM" id="SSF52540">
    <property type="entry name" value="P-loop containing nucleoside triphosphate hydrolases"/>
    <property type="match status" value="1"/>
</dbReference>
<keyword evidence="5" id="KW-0234">DNA repair</keyword>
<dbReference type="GO" id="GO:0090656">
    <property type="term" value="P:t-circle formation"/>
    <property type="evidence" value="ECO:0007669"/>
    <property type="project" value="TreeGrafter"/>
</dbReference>
<gene>
    <name evidence="9" type="primary">RAD57</name>
    <name evidence="9" type="ORF">AWJ20_2007</name>
</gene>
<sequence length="395" mass="44117">MDLYESYPSCSLLKNTNFDSLLSAFEEFEITTADLVVNDPKVIAQRCGRSQVELLRFLNIFYKEALNGLEFINIGELQDGKLDKNTACLSGTSSSPLQESCISTRMLTTGDSKFDSELRGGIPAGYITEVSGESGSGKSNFLTQLCVTVQLPKALGGLEKSALYICTESGFETRRLIDMIEYIKQTHSLNESQISSDNVHCINCRDQEHLEQVLKYQLPVAIERFNVGILLIDSIAAHLRAEFDLQHVQQRNNKLILLSRHLRKLASLNELAVVIANQVSDRFIRNLPAHSEPDALFLDHQIRWFSGWEEPNIVVPPSSSFHSSQQSTPATTERPRTPSLGLAWSNCIDQRIVLKRALLPDGSSHRTFNIVFSPFSPQSCTPFKIMKGGVYSIDT</sequence>
<dbReference type="Pfam" id="PF08423">
    <property type="entry name" value="Rad51"/>
    <property type="match status" value="1"/>
</dbReference>
<evidence type="ECO:0000256" key="3">
    <source>
        <dbReference type="ARBA" id="ARBA00022763"/>
    </source>
</evidence>
<feature type="compositionally biased region" description="Low complexity" evidence="7">
    <location>
        <begin position="318"/>
        <end position="327"/>
    </location>
</feature>
<keyword evidence="3" id="KW-0227">DNA damage</keyword>
<dbReference type="GO" id="GO:0000730">
    <property type="term" value="P:DNA recombinase assembly"/>
    <property type="evidence" value="ECO:0007669"/>
    <property type="project" value="EnsemblFungi"/>
</dbReference>
<dbReference type="GO" id="GO:0140664">
    <property type="term" value="F:ATP-dependent DNA damage sensor activity"/>
    <property type="evidence" value="ECO:0007669"/>
    <property type="project" value="InterPro"/>
</dbReference>
<evidence type="ECO:0000256" key="6">
    <source>
        <dbReference type="ARBA" id="ARBA00023242"/>
    </source>
</evidence>
<dbReference type="GO" id="GO:0035861">
    <property type="term" value="C:site of double-strand break"/>
    <property type="evidence" value="ECO:0007669"/>
    <property type="project" value="EnsemblFungi"/>
</dbReference>
<dbReference type="InterPro" id="IPR003593">
    <property type="entry name" value="AAA+_ATPase"/>
</dbReference>
<keyword evidence="10" id="KW-1185">Reference proteome</keyword>
<accession>A0A167ET09</accession>
<evidence type="ECO:0000259" key="8">
    <source>
        <dbReference type="PROSITE" id="PS50162"/>
    </source>
</evidence>
<keyword evidence="2" id="KW-0547">Nucleotide-binding</keyword>
<dbReference type="PANTHER" id="PTHR46487">
    <property type="entry name" value="DNA REPAIR PROTEIN XRCC3"/>
    <property type="match status" value="1"/>
</dbReference>
<keyword evidence="6" id="KW-0539">Nucleus</keyword>
<feature type="domain" description="RecA family profile 1" evidence="8">
    <location>
        <begin position="103"/>
        <end position="279"/>
    </location>
</feature>
<dbReference type="Proteomes" id="UP000189580">
    <property type="component" value="Chromosome b"/>
</dbReference>
<evidence type="ECO:0000256" key="1">
    <source>
        <dbReference type="ARBA" id="ARBA00004123"/>
    </source>
</evidence>
<organism evidence="9 10">
    <name type="scientific">Sugiyamaella lignohabitans</name>
    <dbReference type="NCBI Taxonomy" id="796027"/>
    <lineage>
        <taxon>Eukaryota</taxon>
        <taxon>Fungi</taxon>
        <taxon>Dikarya</taxon>
        <taxon>Ascomycota</taxon>
        <taxon>Saccharomycotina</taxon>
        <taxon>Dipodascomycetes</taxon>
        <taxon>Dipodascales</taxon>
        <taxon>Trichomonascaceae</taxon>
        <taxon>Sugiyamaella</taxon>
    </lineage>
</organism>
<dbReference type="InterPro" id="IPR020588">
    <property type="entry name" value="RecA_ATP-bd"/>
</dbReference>
<dbReference type="GO" id="GO:0000722">
    <property type="term" value="P:telomere maintenance via recombination"/>
    <property type="evidence" value="ECO:0007669"/>
    <property type="project" value="TreeGrafter"/>
</dbReference>
<name>A0A167ET09_9ASCO</name>
<evidence type="ECO:0000256" key="4">
    <source>
        <dbReference type="ARBA" id="ARBA00022840"/>
    </source>
</evidence>
<dbReference type="CDD" id="cd19491">
    <property type="entry name" value="XRCC3"/>
    <property type="match status" value="1"/>
</dbReference>
<feature type="region of interest" description="Disordered" evidence="7">
    <location>
        <begin position="317"/>
        <end position="338"/>
    </location>
</feature>
<dbReference type="GO" id="GO:0000400">
    <property type="term" value="F:four-way junction DNA binding"/>
    <property type="evidence" value="ECO:0007669"/>
    <property type="project" value="TreeGrafter"/>
</dbReference>
<dbReference type="GeneID" id="30033872"/>
<dbReference type="GO" id="GO:0007533">
    <property type="term" value="P:mating type switching"/>
    <property type="evidence" value="ECO:0007669"/>
    <property type="project" value="EnsemblFungi"/>
</dbReference>
<dbReference type="GO" id="GO:0033065">
    <property type="term" value="C:Rad51C-XRCC3 complex"/>
    <property type="evidence" value="ECO:0007669"/>
    <property type="project" value="TreeGrafter"/>
</dbReference>
<dbReference type="InterPro" id="IPR013632">
    <property type="entry name" value="Rad51_C"/>
</dbReference>
<dbReference type="GO" id="GO:0007131">
    <property type="term" value="P:reciprocal meiotic recombination"/>
    <property type="evidence" value="ECO:0007669"/>
    <property type="project" value="EnsemblFungi"/>
</dbReference>
<reference evidence="9 10" key="1">
    <citation type="submission" date="2016-02" db="EMBL/GenBank/DDBJ databases">
        <title>Complete genome sequence and transcriptome regulation of the pentose utilising yeast Sugiyamaella lignohabitans.</title>
        <authorList>
            <person name="Bellasio M."/>
            <person name="Peymann A."/>
            <person name="Valli M."/>
            <person name="Sipitzky M."/>
            <person name="Graf A."/>
            <person name="Sauer M."/>
            <person name="Marx H."/>
            <person name="Mattanovich D."/>
        </authorList>
    </citation>
    <scope>NUCLEOTIDE SEQUENCE [LARGE SCALE GENOMIC DNA]</scope>
    <source>
        <strain evidence="9 10">CBS 10342</strain>
    </source>
</reference>
<protein>
    <submittedName>
        <fullName evidence="9">Putative DNA-dependent ATPase RAD57</fullName>
    </submittedName>
</protein>
<dbReference type="GO" id="GO:0005657">
    <property type="term" value="C:replication fork"/>
    <property type="evidence" value="ECO:0007669"/>
    <property type="project" value="TreeGrafter"/>
</dbReference>
<dbReference type="OrthoDB" id="1861185at2759"/>
<dbReference type="InterPro" id="IPR027417">
    <property type="entry name" value="P-loop_NTPase"/>
</dbReference>